<gene>
    <name evidence="15" type="ORF">CMV30_03155</name>
</gene>
<feature type="binding site" evidence="12">
    <location>
        <position position="217"/>
    </location>
    <ligand>
        <name>a divalent metal cation</name>
        <dbReference type="ChEBI" id="CHEBI:60240"/>
    </ligand>
</feature>
<feature type="domain" description="RNase H type-2" evidence="14">
    <location>
        <begin position="105"/>
        <end position="321"/>
    </location>
</feature>
<feature type="binding site" evidence="12">
    <location>
        <position position="111"/>
    </location>
    <ligand>
        <name>a divalent metal cation</name>
        <dbReference type="ChEBI" id="CHEBI:60240"/>
    </ligand>
</feature>
<evidence type="ECO:0000256" key="4">
    <source>
        <dbReference type="ARBA" id="ARBA00004496"/>
    </source>
</evidence>
<dbReference type="GO" id="GO:0004523">
    <property type="term" value="F:RNA-DNA hybrid ribonuclease activity"/>
    <property type="evidence" value="ECO:0007669"/>
    <property type="project" value="UniProtKB-UniRule"/>
</dbReference>
<dbReference type="KEGG" id="vbh:CMV30_03155"/>
<accession>A0A290QBA9</accession>
<dbReference type="Pfam" id="PF01351">
    <property type="entry name" value="RNase_HII"/>
    <property type="match status" value="1"/>
</dbReference>
<dbReference type="RefSeq" id="WP_096057587.1">
    <property type="nucleotide sequence ID" value="NZ_CP023344.1"/>
</dbReference>
<comment type="cofactor">
    <cofactor evidence="12">
        <name>Mn(2+)</name>
        <dbReference type="ChEBI" id="CHEBI:29035"/>
    </cofactor>
    <cofactor evidence="12">
        <name>Mg(2+)</name>
        <dbReference type="ChEBI" id="CHEBI:18420"/>
    </cofactor>
    <text evidence="12">Manganese or magnesium. Binds 1 divalent metal ion per monomer in the absence of substrate. May bind a second metal ion after substrate binding.</text>
</comment>
<evidence type="ECO:0000256" key="3">
    <source>
        <dbReference type="ARBA" id="ARBA00004065"/>
    </source>
</evidence>
<dbReference type="PANTHER" id="PTHR10954">
    <property type="entry name" value="RIBONUCLEASE H2 SUBUNIT A"/>
    <property type="match status" value="1"/>
</dbReference>
<evidence type="ECO:0000256" key="1">
    <source>
        <dbReference type="ARBA" id="ARBA00000077"/>
    </source>
</evidence>
<dbReference type="InterPro" id="IPR024567">
    <property type="entry name" value="RNase_HII/HIII_dom"/>
</dbReference>
<dbReference type="InterPro" id="IPR012295">
    <property type="entry name" value="TBP_dom_sf"/>
</dbReference>
<evidence type="ECO:0000313" key="15">
    <source>
        <dbReference type="EMBL" id="ATC65959.1"/>
    </source>
</evidence>
<evidence type="ECO:0000256" key="11">
    <source>
        <dbReference type="ARBA" id="ARBA00022842"/>
    </source>
</evidence>
<dbReference type="Gene3D" id="3.30.310.10">
    <property type="entry name" value="TATA-Binding Protein"/>
    <property type="match status" value="1"/>
</dbReference>
<dbReference type="GO" id="GO:0032299">
    <property type="term" value="C:ribonuclease H2 complex"/>
    <property type="evidence" value="ECO:0007669"/>
    <property type="project" value="TreeGrafter"/>
</dbReference>
<keyword evidence="9 12" id="KW-0255">Endonuclease</keyword>
<dbReference type="SUPFAM" id="SSF53098">
    <property type="entry name" value="Ribonuclease H-like"/>
    <property type="match status" value="1"/>
</dbReference>
<evidence type="ECO:0000256" key="6">
    <source>
        <dbReference type="ARBA" id="ARBA00022490"/>
    </source>
</evidence>
<keyword evidence="16" id="KW-1185">Reference proteome</keyword>
<evidence type="ECO:0000256" key="12">
    <source>
        <dbReference type="PROSITE-ProRule" id="PRU01319"/>
    </source>
</evidence>
<evidence type="ECO:0000256" key="8">
    <source>
        <dbReference type="ARBA" id="ARBA00022723"/>
    </source>
</evidence>
<keyword evidence="10 12" id="KW-0378">Hydrolase</keyword>
<dbReference type="InterPro" id="IPR012337">
    <property type="entry name" value="RNaseH-like_sf"/>
</dbReference>
<evidence type="ECO:0000256" key="5">
    <source>
        <dbReference type="ARBA" id="ARBA00008378"/>
    </source>
</evidence>
<evidence type="ECO:0000256" key="10">
    <source>
        <dbReference type="ARBA" id="ARBA00022801"/>
    </source>
</evidence>
<dbReference type="InterPro" id="IPR024568">
    <property type="entry name" value="RNase_HIII_N"/>
</dbReference>
<dbReference type="GO" id="GO:0006298">
    <property type="term" value="P:mismatch repair"/>
    <property type="evidence" value="ECO:0007669"/>
    <property type="project" value="TreeGrafter"/>
</dbReference>
<dbReference type="Proteomes" id="UP000217265">
    <property type="component" value="Chromosome"/>
</dbReference>
<evidence type="ECO:0000256" key="2">
    <source>
        <dbReference type="ARBA" id="ARBA00001946"/>
    </source>
</evidence>
<dbReference type="CDD" id="cd06590">
    <property type="entry name" value="RNase_HII_bacteria_HIII_like"/>
    <property type="match status" value="1"/>
</dbReference>
<dbReference type="GO" id="GO:0043137">
    <property type="term" value="P:DNA replication, removal of RNA primer"/>
    <property type="evidence" value="ECO:0007669"/>
    <property type="project" value="TreeGrafter"/>
</dbReference>
<keyword evidence="8 12" id="KW-0479">Metal-binding</keyword>
<dbReference type="PROSITE" id="PS51975">
    <property type="entry name" value="RNASE_H_2"/>
    <property type="match status" value="1"/>
</dbReference>
<dbReference type="GO" id="GO:0005737">
    <property type="term" value="C:cytoplasm"/>
    <property type="evidence" value="ECO:0007669"/>
    <property type="project" value="UniProtKB-SubCell"/>
</dbReference>
<dbReference type="OrthoDB" id="9777935at2"/>
<dbReference type="EC" id="3.1.26.4" evidence="13"/>
<dbReference type="NCBIfam" id="TIGR00716">
    <property type="entry name" value="rnhC"/>
    <property type="match status" value="1"/>
</dbReference>
<evidence type="ECO:0000313" key="16">
    <source>
        <dbReference type="Proteomes" id="UP000217265"/>
    </source>
</evidence>
<dbReference type="GO" id="GO:0046872">
    <property type="term" value="F:metal ion binding"/>
    <property type="evidence" value="ECO:0007669"/>
    <property type="project" value="UniProtKB-KW"/>
</dbReference>
<comment type="cofactor">
    <cofactor evidence="2">
        <name>Mg(2+)</name>
        <dbReference type="ChEBI" id="CHEBI:18420"/>
    </cofactor>
</comment>
<evidence type="ECO:0000256" key="13">
    <source>
        <dbReference type="RuleBase" id="RU003515"/>
    </source>
</evidence>
<proteinExistence type="inferred from homology"/>
<organism evidence="15 16">
    <name type="scientific">Nibricoccus aquaticus</name>
    <dbReference type="NCBI Taxonomy" id="2576891"/>
    <lineage>
        <taxon>Bacteria</taxon>
        <taxon>Pseudomonadati</taxon>
        <taxon>Verrucomicrobiota</taxon>
        <taxon>Opitutia</taxon>
        <taxon>Opitutales</taxon>
        <taxon>Opitutaceae</taxon>
        <taxon>Nibricoccus</taxon>
    </lineage>
</organism>
<reference evidence="15 16" key="1">
    <citation type="submission" date="2017-09" db="EMBL/GenBank/DDBJ databases">
        <title>Complete genome sequence of Verrucomicrobial strain HZ-65, isolated from freshwater.</title>
        <authorList>
            <person name="Choi A."/>
        </authorList>
    </citation>
    <scope>NUCLEOTIDE SEQUENCE [LARGE SCALE GENOMIC DNA]</scope>
    <source>
        <strain evidence="15 16">HZ-65</strain>
    </source>
</reference>
<name>A0A290QBA9_9BACT</name>
<dbReference type="Gene3D" id="3.30.420.10">
    <property type="entry name" value="Ribonuclease H-like superfamily/Ribonuclease H"/>
    <property type="match status" value="1"/>
</dbReference>
<comment type="function">
    <text evidence="3 13">Endonuclease that specifically degrades the RNA of RNA-DNA hybrids.</text>
</comment>
<comment type="catalytic activity">
    <reaction evidence="1 12 13">
        <text>Endonucleolytic cleavage to 5'-phosphomonoester.</text>
        <dbReference type="EC" id="3.1.26.4"/>
    </reaction>
</comment>
<dbReference type="InterPro" id="IPR004641">
    <property type="entry name" value="RNase_HIII"/>
</dbReference>
<dbReference type="EMBL" id="CP023344">
    <property type="protein sequence ID" value="ATC65959.1"/>
    <property type="molecule type" value="Genomic_DNA"/>
</dbReference>
<protein>
    <recommendedName>
        <fullName evidence="13">Ribonuclease</fullName>
        <ecNumber evidence="13">3.1.26.4</ecNumber>
    </recommendedName>
</protein>
<keyword evidence="6" id="KW-0963">Cytoplasm</keyword>
<comment type="subcellular location">
    <subcellularLocation>
        <location evidence="4">Cytoplasm</location>
    </subcellularLocation>
</comment>
<dbReference type="AlphaFoldDB" id="A0A290QBA9"/>
<dbReference type="GO" id="GO:0003723">
    <property type="term" value="F:RNA binding"/>
    <property type="evidence" value="ECO:0007669"/>
    <property type="project" value="UniProtKB-UniRule"/>
</dbReference>
<dbReference type="Pfam" id="PF11858">
    <property type="entry name" value="DUF3378"/>
    <property type="match status" value="1"/>
</dbReference>
<sequence>MPKKTDFESDQPKKLSSYTVKLDDAQMEKLRAICAARHWEQAEVAYTRFAFKGEQAKVNVTAYTSGKVVIAGKGTEDFVRDTIEAEVTGAPKLGYDEVNHPDWFESHAGLDESGKGDFFGPVTTATVIADRDAVESWLAAGVKDSKKISEGQIFKLEDVIRNTRGVVVETFSWEYMTKYNELMLRPGANLNRLLAWQHAKGLLAALDRKAVSWGLLDQFTEQPLVQKELAKKELKNFELKMRTKAEEDPVVAAASVCARAEYVRQMVKLSRKFGANLQKGAGPLVKDQARGIIEKFGAKSLGEFAKLHFRTAYEVVSEMGKLDELPLKPPPPKMEW</sequence>
<dbReference type="InterPro" id="IPR036397">
    <property type="entry name" value="RNaseH_sf"/>
</dbReference>
<feature type="binding site" evidence="12">
    <location>
        <position position="112"/>
    </location>
    <ligand>
        <name>a divalent metal cation</name>
        <dbReference type="ChEBI" id="CHEBI:60240"/>
    </ligand>
</feature>
<evidence type="ECO:0000256" key="9">
    <source>
        <dbReference type="ARBA" id="ARBA00022759"/>
    </source>
</evidence>
<comment type="similarity">
    <text evidence="5">Belongs to the RNase HII family. RnhC subfamily.</text>
</comment>
<keyword evidence="11" id="KW-0460">Magnesium</keyword>
<dbReference type="InterPro" id="IPR001352">
    <property type="entry name" value="RNase_HII/HIII"/>
</dbReference>
<evidence type="ECO:0000259" key="14">
    <source>
        <dbReference type="PROSITE" id="PS51975"/>
    </source>
</evidence>
<dbReference type="PANTHER" id="PTHR10954:SF23">
    <property type="entry name" value="RIBONUCLEASE"/>
    <property type="match status" value="1"/>
</dbReference>
<keyword evidence="7 12" id="KW-0540">Nuclease</keyword>
<evidence type="ECO:0000256" key="7">
    <source>
        <dbReference type="ARBA" id="ARBA00022722"/>
    </source>
</evidence>